<dbReference type="SUPFAM" id="SSF52540">
    <property type="entry name" value="P-loop containing nucleoside triphosphate hydrolases"/>
    <property type="match status" value="1"/>
</dbReference>
<dbReference type="Gene3D" id="3.40.50.300">
    <property type="entry name" value="P-loop containing nucleotide triphosphate hydrolases"/>
    <property type="match status" value="1"/>
</dbReference>
<name>A0A381PYF5_9ZZZZ</name>
<organism evidence="5">
    <name type="scientific">marine metagenome</name>
    <dbReference type="NCBI Taxonomy" id="408172"/>
    <lineage>
        <taxon>unclassified sequences</taxon>
        <taxon>metagenomes</taxon>
        <taxon>ecological metagenomes</taxon>
    </lineage>
</organism>
<keyword evidence="2" id="KW-0547">Nucleotide-binding</keyword>
<dbReference type="PROSITE" id="PS50893">
    <property type="entry name" value="ABC_TRANSPORTER_2"/>
    <property type="match status" value="1"/>
</dbReference>
<keyword evidence="3" id="KW-0067">ATP-binding</keyword>
<dbReference type="InterPro" id="IPR015854">
    <property type="entry name" value="ABC_transpr_LolD-like"/>
</dbReference>
<accession>A0A381PYF5</accession>
<dbReference type="InterPro" id="IPR027417">
    <property type="entry name" value="P-loop_NTPase"/>
</dbReference>
<dbReference type="InterPro" id="IPR017911">
    <property type="entry name" value="MacB-like_ATP-bd"/>
</dbReference>
<dbReference type="SMART" id="SM00382">
    <property type="entry name" value="AAA"/>
    <property type="match status" value="1"/>
</dbReference>
<gene>
    <name evidence="5" type="ORF">METZ01_LOCUS24950</name>
</gene>
<dbReference type="GO" id="GO:0022857">
    <property type="term" value="F:transmembrane transporter activity"/>
    <property type="evidence" value="ECO:0007669"/>
    <property type="project" value="TreeGrafter"/>
</dbReference>
<evidence type="ECO:0000313" key="5">
    <source>
        <dbReference type="EMBL" id="SUZ72096.1"/>
    </source>
</evidence>
<dbReference type="PANTHER" id="PTHR24220:SF86">
    <property type="entry name" value="ABC TRANSPORTER ABCH.1"/>
    <property type="match status" value="1"/>
</dbReference>
<dbReference type="FunFam" id="3.40.50.300:FF:000032">
    <property type="entry name" value="Export ABC transporter ATP-binding protein"/>
    <property type="match status" value="1"/>
</dbReference>
<dbReference type="GO" id="GO:0005524">
    <property type="term" value="F:ATP binding"/>
    <property type="evidence" value="ECO:0007669"/>
    <property type="project" value="UniProtKB-KW"/>
</dbReference>
<keyword evidence="1" id="KW-0813">Transport</keyword>
<dbReference type="Pfam" id="PF00005">
    <property type="entry name" value="ABC_tran"/>
    <property type="match status" value="1"/>
</dbReference>
<sequence length="206" mass="22482">MEVLRDVSLSLKEGELISVAGPSGCGKSTLLNILGTLDQPDKGTLEITGKNVALLDDESVSRLRSESIGFVFQFHHLLPEFTIAENLMIPQRLLGRSEKTATDRVTELLSKVNLLPRSNHRPNAISGGERQRVAVLRALVNEPGIVLADEPTGNLDVETARQLMEMIQNLAKDFNQAFLIVTHNPDVAALCERNLTINEGTVIPAP</sequence>
<dbReference type="GO" id="GO:0005886">
    <property type="term" value="C:plasma membrane"/>
    <property type="evidence" value="ECO:0007669"/>
    <property type="project" value="TreeGrafter"/>
</dbReference>
<dbReference type="PROSITE" id="PS00211">
    <property type="entry name" value="ABC_TRANSPORTER_1"/>
    <property type="match status" value="1"/>
</dbReference>
<dbReference type="GO" id="GO:0098796">
    <property type="term" value="C:membrane protein complex"/>
    <property type="evidence" value="ECO:0007669"/>
    <property type="project" value="UniProtKB-ARBA"/>
</dbReference>
<evidence type="ECO:0000259" key="4">
    <source>
        <dbReference type="PROSITE" id="PS50893"/>
    </source>
</evidence>
<dbReference type="PANTHER" id="PTHR24220">
    <property type="entry name" value="IMPORT ATP-BINDING PROTEIN"/>
    <property type="match status" value="1"/>
</dbReference>
<dbReference type="GO" id="GO:0016887">
    <property type="term" value="F:ATP hydrolysis activity"/>
    <property type="evidence" value="ECO:0007669"/>
    <property type="project" value="InterPro"/>
</dbReference>
<dbReference type="InterPro" id="IPR003593">
    <property type="entry name" value="AAA+_ATPase"/>
</dbReference>
<dbReference type="AlphaFoldDB" id="A0A381PYF5"/>
<evidence type="ECO:0000256" key="3">
    <source>
        <dbReference type="ARBA" id="ARBA00022840"/>
    </source>
</evidence>
<dbReference type="EMBL" id="UINC01001143">
    <property type="protein sequence ID" value="SUZ72096.1"/>
    <property type="molecule type" value="Genomic_DNA"/>
</dbReference>
<protein>
    <recommendedName>
        <fullName evidence="4">ABC transporter domain-containing protein</fullName>
    </recommendedName>
</protein>
<evidence type="ECO:0000256" key="2">
    <source>
        <dbReference type="ARBA" id="ARBA00022741"/>
    </source>
</evidence>
<dbReference type="CDD" id="cd03255">
    <property type="entry name" value="ABC_MJ0796_LolCDE_FtsE"/>
    <property type="match status" value="1"/>
</dbReference>
<dbReference type="InterPro" id="IPR017871">
    <property type="entry name" value="ABC_transporter-like_CS"/>
</dbReference>
<feature type="domain" description="ABC transporter" evidence="4">
    <location>
        <begin position="1"/>
        <end position="205"/>
    </location>
</feature>
<reference evidence="5" key="1">
    <citation type="submission" date="2018-05" db="EMBL/GenBank/DDBJ databases">
        <authorList>
            <person name="Lanie J.A."/>
            <person name="Ng W.-L."/>
            <person name="Kazmierczak K.M."/>
            <person name="Andrzejewski T.M."/>
            <person name="Davidsen T.M."/>
            <person name="Wayne K.J."/>
            <person name="Tettelin H."/>
            <person name="Glass J.I."/>
            <person name="Rusch D."/>
            <person name="Podicherti R."/>
            <person name="Tsui H.-C.T."/>
            <person name="Winkler M.E."/>
        </authorList>
    </citation>
    <scope>NUCLEOTIDE SEQUENCE</scope>
</reference>
<evidence type="ECO:0000256" key="1">
    <source>
        <dbReference type="ARBA" id="ARBA00022448"/>
    </source>
</evidence>
<proteinExistence type="predicted"/>
<dbReference type="InterPro" id="IPR003439">
    <property type="entry name" value="ABC_transporter-like_ATP-bd"/>
</dbReference>